<evidence type="ECO:0000313" key="3">
    <source>
        <dbReference type="EnsemblMetazoa" id="ASIC000574-PA"/>
    </source>
</evidence>
<dbReference type="EnsemblMetazoa" id="ASIC000574-RA">
    <property type="protein sequence ID" value="ASIC000574-PA"/>
    <property type="gene ID" value="ASIC000574"/>
</dbReference>
<organism evidence="2">
    <name type="scientific">Anopheles sinensis</name>
    <name type="common">Mosquito</name>
    <dbReference type="NCBI Taxonomy" id="74873"/>
    <lineage>
        <taxon>Eukaryota</taxon>
        <taxon>Metazoa</taxon>
        <taxon>Ecdysozoa</taxon>
        <taxon>Arthropoda</taxon>
        <taxon>Hexapoda</taxon>
        <taxon>Insecta</taxon>
        <taxon>Pterygota</taxon>
        <taxon>Neoptera</taxon>
        <taxon>Endopterygota</taxon>
        <taxon>Diptera</taxon>
        <taxon>Nematocera</taxon>
        <taxon>Culicoidea</taxon>
        <taxon>Culicidae</taxon>
        <taxon>Anophelinae</taxon>
        <taxon>Anopheles</taxon>
    </lineage>
</organism>
<evidence type="ECO:0000256" key="1">
    <source>
        <dbReference type="SAM" id="SignalP"/>
    </source>
</evidence>
<dbReference type="EMBL" id="KE524109">
    <property type="protein sequence ID" value="KFB34892.1"/>
    <property type="molecule type" value="Genomic_DNA"/>
</dbReference>
<reference evidence="3" key="2">
    <citation type="submission" date="2020-05" db="UniProtKB">
        <authorList>
            <consortium name="EnsemblMetazoa"/>
        </authorList>
    </citation>
    <scope>IDENTIFICATION</scope>
</reference>
<feature type="signal peptide" evidence="1">
    <location>
        <begin position="1"/>
        <end position="20"/>
    </location>
</feature>
<keyword evidence="4" id="KW-1185">Reference proteome</keyword>
<reference evidence="2 4" key="1">
    <citation type="journal article" date="2014" name="BMC Genomics">
        <title>Genome sequence of Anopheles sinensis provides insight into genetics basis of mosquito competence for malaria parasites.</title>
        <authorList>
            <person name="Zhou D."/>
            <person name="Zhang D."/>
            <person name="Ding G."/>
            <person name="Shi L."/>
            <person name="Hou Q."/>
            <person name="Ye Y."/>
            <person name="Xu Y."/>
            <person name="Zhou H."/>
            <person name="Xiong C."/>
            <person name="Li S."/>
            <person name="Yu J."/>
            <person name="Hong S."/>
            <person name="Yu X."/>
            <person name="Zou P."/>
            <person name="Chen C."/>
            <person name="Chang X."/>
            <person name="Wang W."/>
            <person name="Lv Y."/>
            <person name="Sun Y."/>
            <person name="Ma L."/>
            <person name="Shen B."/>
            <person name="Zhu C."/>
        </authorList>
    </citation>
    <scope>NUCLEOTIDE SEQUENCE [LARGE SCALE GENOMIC DNA]</scope>
</reference>
<accession>A0A084VA98</accession>
<protein>
    <submittedName>
        <fullName evidence="2 3">MFS multidrug transporter, putative</fullName>
    </submittedName>
</protein>
<feature type="chain" id="PRO_5010759787" evidence="1">
    <location>
        <begin position="21"/>
        <end position="62"/>
    </location>
</feature>
<dbReference type="VEuPathDB" id="VectorBase:ASIC000574"/>
<evidence type="ECO:0000313" key="2">
    <source>
        <dbReference type="EMBL" id="KFB34892.1"/>
    </source>
</evidence>
<proteinExistence type="predicted"/>
<sequence length="62" mass="6746">MLAVGLVCFGVLCLWSYCSTGLSRRTIASSSVLNFLRLSPLVEFRSRALHCTSFTDTNGSTV</sequence>
<keyword evidence="1" id="KW-0732">Signal</keyword>
<name>A0A084VA98_ANOSI</name>
<evidence type="ECO:0000313" key="4">
    <source>
        <dbReference type="Proteomes" id="UP000030765"/>
    </source>
</evidence>
<dbReference type="Proteomes" id="UP000030765">
    <property type="component" value="Unassembled WGS sequence"/>
</dbReference>
<dbReference type="EMBL" id="ATLV01003052">
    <property type="status" value="NOT_ANNOTATED_CDS"/>
    <property type="molecule type" value="Genomic_DNA"/>
</dbReference>
<gene>
    <name evidence="2" type="ORF">ZHAS_00000574</name>
</gene>
<dbReference type="AlphaFoldDB" id="A0A084VA98"/>